<reference evidence="6 7" key="1">
    <citation type="submission" date="2015-03" db="EMBL/GenBank/DDBJ databases">
        <authorList>
            <person name="Urmite Genomes"/>
        </authorList>
    </citation>
    <scope>NUCLEOTIDE SEQUENCE [LARGE SCALE GENOMIC DNA]</scope>
    <source>
        <strain evidence="6 7">CSUR P1491</strain>
    </source>
</reference>
<dbReference type="GO" id="GO:0003700">
    <property type="term" value="F:DNA-binding transcription factor activity"/>
    <property type="evidence" value="ECO:0007669"/>
    <property type="project" value="TreeGrafter"/>
</dbReference>
<evidence type="ECO:0000256" key="2">
    <source>
        <dbReference type="ARBA" id="ARBA00023125"/>
    </source>
</evidence>
<organism evidence="6 7">
    <name type="scientific">Mycobacterium lentiflavum</name>
    <dbReference type="NCBI Taxonomy" id="141349"/>
    <lineage>
        <taxon>Bacteria</taxon>
        <taxon>Bacillati</taxon>
        <taxon>Actinomycetota</taxon>
        <taxon>Actinomycetes</taxon>
        <taxon>Mycobacteriales</taxon>
        <taxon>Mycobacteriaceae</taxon>
        <taxon>Mycobacterium</taxon>
        <taxon>Mycobacterium simiae complex</taxon>
    </lineage>
</organism>
<dbReference type="STRING" id="141349.BN1232_06001"/>
<proteinExistence type="predicted"/>
<dbReference type="EMBL" id="CTEE01000002">
    <property type="protein sequence ID" value="CQD24003.1"/>
    <property type="molecule type" value="Genomic_DNA"/>
</dbReference>
<evidence type="ECO:0000313" key="6">
    <source>
        <dbReference type="EMBL" id="CQD24003.1"/>
    </source>
</evidence>
<dbReference type="PROSITE" id="PS50977">
    <property type="entry name" value="HTH_TETR_2"/>
    <property type="match status" value="1"/>
</dbReference>
<dbReference type="PANTHER" id="PTHR30055:SF234">
    <property type="entry name" value="HTH-TYPE TRANSCRIPTIONAL REGULATOR BETI"/>
    <property type="match status" value="1"/>
</dbReference>
<dbReference type="InterPro" id="IPR001647">
    <property type="entry name" value="HTH_TetR"/>
</dbReference>
<name>A0A0E4H300_MYCLN</name>
<keyword evidence="1" id="KW-0805">Transcription regulation</keyword>
<evidence type="ECO:0000256" key="4">
    <source>
        <dbReference type="PROSITE-ProRule" id="PRU00335"/>
    </source>
</evidence>
<dbReference type="OrthoDB" id="3472818at2"/>
<dbReference type="Gene3D" id="1.10.357.10">
    <property type="entry name" value="Tetracycline Repressor, domain 2"/>
    <property type="match status" value="1"/>
</dbReference>
<dbReference type="InterPro" id="IPR050109">
    <property type="entry name" value="HTH-type_TetR-like_transc_reg"/>
</dbReference>
<evidence type="ECO:0000259" key="5">
    <source>
        <dbReference type="PROSITE" id="PS50977"/>
    </source>
</evidence>
<dbReference type="PRINTS" id="PR00455">
    <property type="entry name" value="HTHTETR"/>
</dbReference>
<dbReference type="AlphaFoldDB" id="A0A0E4H300"/>
<dbReference type="Proteomes" id="UP000199251">
    <property type="component" value="Unassembled WGS sequence"/>
</dbReference>
<keyword evidence="3" id="KW-0804">Transcription</keyword>
<dbReference type="GO" id="GO:0000976">
    <property type="term" value="F:transcription cis-regulatory region binding"/>
    <property type="evidence" value="ECO:0007669"/>
    <property type="project" value="TreeGrafter"/>
</dbReference>
<feature type="domain" description="HTH tetR-type" evidence="5">
    <location>
        <begin position="12"/>
        <end position="72"/>
    </location>
</feature>
<evidence type="ECO:0000256" key="3">
    <source>
        <dbReference type="ARBA" id="ARBA00023163"/>
    </source>
</evidence>
<keyword evidence="2 4" id="KW-0238">DNA-binding</keyword>
<feature type="DNA-binding region" description="H-T-H motif" evidence="4">
    <location>
        <begin position="35"/>
        <end position="54"/>
    </location>
</feature>
<gene>
    <name evidence="6" type="ORF">BN1232_06001</name>
</gene>
<sequence length="224" mass="24748">MRWGTATPASRDVARDLLLDAAEACLEGKGLAGTTMEDIARQAAVSRATVYRYFLNRESVVSGVILRSAERYLRRISRRIAAHTDLGSAILDFVEVTVRAAHREPIIGLLFGSDDELAGVGLAKGTSMTLFELVAEFLRPVFAAHWDQLEPGVSVDDAAEWILRSILSLLSVRGPRHRSPEALDAFLRRFLLPALLTHTQPTSLQQRRSIVSNMASVSVNEKRR</sequence>
<dbReference type="PANTHER" id="PTHR30055">
    <property type="entry name" value="HTH-TYPE TRANSCRIPTIONAL REGULATOR RUTR"/>
    <property type="match status" value="1"/>
</dbReference>
<protein>
    <submittedName>
        <fullName evidence="6">TetR family transcriptional regulator</fullName>
    </submittedName>
</protein>
<evidence type="ECO:0000313" key="7">
    <source>
        <dbReference type="Proteomes" id="UP000199251"/>
    </source>
</evidence>
<accession>A0A0E4H300</accession>
<dbReference type="InterPro" id="IPR009057">
    <property type="entry name" value="Homeodomain-like_sf"/>
</dbReference>
<dbReference type="SUPFAM" id="SSF46689">
    <property type="entry name" value="Homeodomain-like"/>
    <property type="match status" value="1"/>
</dbReference>
<evidence type="ECO:0000256" key="1">
    <source>
        <dbReference type="ARBA" id="ARBA00023015"/>
    </source>
</evidence>
<dbReference type="Pfam" id="PF00440">
    <property type="entry name" value="TetR_N"/>
    <property type="match status" value="1"/>
</dbReference>